<evidence type="ECO:0000256" key="4">
    <source>
        <dbReference type="SAM" id="MobiDB-lite"/>
    </source>
</evidence>
<feature type="compositionally biased region" description="Polar residues" evidence="4">
    <location>
        <begin position="526"/>
        <end position="544"/>
    </location>
</feature>
<dbReference type="InterPro" id="IPR027409">
    <property type="entry name" value="GroEL-like_apical_dom_sf"/>
</dbReference>
<feature type="compositionally biased region" description="Basic and acidic residues" evidence="4">
    <location>
        <begin position="566"/>
        <end position="575"/>
    </location>
</feature>
<dbReference type="Pfam" id="PF00118">
    <property type="entry name" value="Cpn60_TCP1"/>
    <property type="match status" value="1"/>
</dbReference>
<evidence type="ECO:0000256" key="1">
    <source>
        <dbReference type="ARBA" id="ARBA00022741"/>
    </source>
</evidence>
<dbReference type="InterPro" id="IPR017998">
    <property type="entry name" value="Chaperone_TCP-1"/>
</dbReference>
<dbReference type="PANTHER" id="PTHR11353">
    <property type="entry name" value="CHAPERONIN"/>
    <property type="match status" value="1"/>
</dbReference>
<sequence>MSSPHCIEIVAGYEPTLGGIKQATNAKVAIFACPFAKICQKFGSKYNRVGTTTDDLLKLSYTEDASVEQKVKEMAEAGVSVIVAEKFADLYTYFLNKYKIMGVRLTSKVGLRRLCHTLGAQAQAVICAPPDDSLGKCDNVFIKEIGDSQTVIFDKQSATAKVVTVIVKVGSFKSILDDVERSINDGVDPFTALTKDNQMQWKMRCNGSVKFFEKTACLDNYHRCVVDDSIIAKINQHLESGNWEKALNTAKQQKHRPLLDKYLAEYSKELLLNEQIGQVLDIFRKYGASFNFQLLPIYNTLAEKLLNGQPDIDNYQKITTAFNLPSEKILDSVCDELKEKEDIVPVEVDRGIQSPSLAKGCKMEQIEQEKFRVSFVPHKSGVHTFELRSKHVHYDFNFDVITLNEEEDGVDDWEHDLISEEEDQEDVSIQQPSLTFKIAPDRVECKIECKKKNAKLSKKQQNKLVAGLKKQAGILTERIHDFERSQKESVQKEGKMANQVNQVNGIVQVLASALCSAAMLLNSQTPQKQNQQFQETDNDSTPPISSKRLVNVQTQTEALSPPSPKRNKEDKEEKKMKKMILCSLRGGELSQKLFDDEQYGCYC</sequence>
<evidence type="ECO:0000313" key="6">
    <source>
        <dbReference type="WBParaSite" id="scf7180000421720.g7682"/>
    </source>
</evidence>
<dbReference type="AlphaFoldDB" id="A0A915NY42"/>
<feature type="region of interest" description="Disordered" evidence="4">
    <location>
        <begin position="526"/>
        <end position="575"/>
    </location>
</feature>
<organism evidence="5 6">
    <name type="scientific">Meloidogyne floridensis</name>
    <dbReference type="NCBI Taxonomy" id="298350"/>
    <lineage>
        <taxon>Eukaryota</taxon>
        <taxon>Metazoa</taxon>
        <taxon>Ecdysozoa</taxon>
        <taxon>Nematoda</taxon>
        <taxon>Chromadorea</taxon>
        <taxon>Rhabditida</taxon>
        <taxon>Tylenchina</taxon>
        <taxon>Tylenchomorpha</taxon>
        <taxon>Tylenchoidea</taxon>
        <taxon>Meloidogynidae</taxon>
        <taxon>Meloidogyninae</taxon>
        <taxon>Meloidogyne</taxon>
    </lineage>
</organism>
<dbReference type="InterPro" id="IPR002423">
    <property type="entry name" value="Cpn60/GroEL/TCP-1"/>
</dbReference>
<dbReference type="WBParaSite" id="scf7180000421720.g7682">
    <property type="protein sequence ID" value="scf7180000421720.g7682"/>
    <property type="gene ID" value="scf7180000421720.g7682"/>
</dbReference>
<accession>A0A915NY42</accession>
<keyword evidence="3" id="KW-0143">Chaperone</keyword>
<dbReference type="SUPFAM" id="SSF52029">
    <property type="entry name" value="GroEL apical domain-like"/>
    <property type="match status" value="1"/>
</dbReference>
<keyword evidence="5" id="KW-1185">Reference proteome</keyword>
<dbReference type="InterPro" id="IPR027410">
    <property type="entry name" value="TCP-1-like_intermed_sf"/>
</dbReference>
<dbReference type="Gene3D" id="3.30.260.10">
    <property type="entry name" value="TCP-1-like chaperonin intermediate domain"/>
    <property type="match status" value="1"/>
</dbReference>
<protein>
    <submittedName>
        <fullName evidence="6">Uncharacterized protein</fullName>
    </submittedName>
</protein>
<reference evidence="6" key="1">
    <citation type="submission" date="2022-11" db="UniProtKB">
        <authorList>
            <consortium name="WormBaseParasite"/>
        </authorList>
    </citation>
    <scope>IDENTIFICATION</scope>
</reference>
<proteinExistence type="predicted"/>
<name>A0A915NY42_9BILA</name>
<keyword evidence="2" id="KW-0067">ATP-binding</keyword>
<evidence type="ECO:0000256" key="3">
    <source>
        <dbReference type="ARBA" id="ARBA00023186"/>
    </source>
</evidence>
<dbReference type="Gene3D" id="3.50.7.10">
    <property type="entry name" value="GroEL"/>
    <property type="match status" value="1"/>
</dbReference>
<evidence type="ECO:0000313" key="5">
    <source>
        <dbReference type="Proteomes" id="UP000887560"/>
    </source>
</evidence>
<dbReference type="Proteomes" id="UP000887560">
    <property type="component" value="Unplaced"/>
</dbReference>
<dbReference type="GO" id="GO:0005524">
    <property type="term" value="F:ATP binding"/>
    <property type="evidence" value="ECO:0007669"/>
    <property type="project" value="UniProtKB-KW"/>
</dbReference>
<dbReference type="GO" id="GO:0140662">
    <property type="term" value="F:ATP-dependent protein folding chaperone"/>
    <property type="evidence" value="ECO:0007669"/>
    <property type="project" value="InterPro"/>
</dbReference>
<evidence type="ECO:0000256" key="2">
    <source>
        <dbReference type="ARBA" id="ARBA00022840"/>
    </source>
</evidence>
<keyword evidence="1" id="KW-0547">Nucleotide-binding</keyword>